<dbReference type="EMBL" id="JAVXUP010000763">
    <property type="protein sequence ID" value="KAK3021373.1"/>
    <property type="molecule type" value="Genomic_DNA"/>
</dbReference>
<gene>
    <name evidence="1" type="ORF">RJ639_047215</name>
</gene>
<protein>
    <submittedName>
        <fullName evidence="1">Uncharacterized protein</fullName>
    </submittedName>
</protein>
<organism evidence="1 2">
    <name type="scientific">Escallonia herrerae</name>
    <dbReference type="NCBI Taxonomy" id="1293975"/>
    <lineage>
        <taxon>Eukaryota</taxon>
        <taxon>Viridiplantae</taxon>
        <taxon>Streptophyta</taxon>
        <taxon>Embryophyta</taxon>
        <taxon>Tracheophyta</taxon>
        <taxon>Spermatophyta</taxon>
        <taxon>Magnoliopsida</taxon>
        <taxon>eudicotyledons</taxon>
        <taxon>Gunneridae</taxon>
        <taxon>Pentapetalae</taxon>
        <taxon>asterids</taxon>
        <taxon>campanulids</taxon>
        <taxon>Escalloniales</taxon>
        <taxon>Escalloniaceae</taxon>
        <taxon>Escallonia</taxon>
    </lineage>
</organism>
<name>A0AA89B030_9ASTE</name>
<comment type="caution">
    <text evidence="1">The sequence shown here is derived from an EMBL/GenBank/DDBJ whole genome shotgun (WGS) entry which is preliminary data.</text>
</comment>
<sequence>MDVDQHGDLKVNKNLVEGLSKGRMKCIDLTGHRHCITGLVVGRDYLLGSSFDKAVHDFTHVHSFTGHEHRVMAVVFVDEEQPLCITW</sequence>
<reference evidence="1" key="1">
    <citation type="submission" date="2022-12" db="EMBL/GenBank/DDBJ databases">
        <title>Draft genome assemblies for two species of Escallonia (Escalloniales).</title>
        <authorList>
            <person name="Chanderbali A."/>
            <person name="Dervinis C."/>
            <person name="Anghel I."/>
            <person name="Soltis D."/>
            <person name="Soltis P."/>
            <person name="Zapata F."/>
        </authorList>
    </citation>
    <scope>NUCLEOTIDE SEQUENCE</scope>
    <source>
        <strain evidence="1">UCBG64.0493</strain>
        <tissue evidence="1">Leaf</tissue>
    </source>
</reference>
<evidence type="ECO:0000313" key="1">
    <source>
        <dbReference type="EMBL" id="KAK3021373.1"/>
    </source>
</evidence>
<proteinExistence type="predicted"/>
<dbReference type="SUPFAM" id="SSF50978">
    <property type="entry name" value="WD40 repeat-like"/>
    <property type="match status" value="1"/>
</dbReference>
<evidence type="ECO:0000313" key="2">
    <source>
        <dbReference type="Proteomes" id="UP001188597"/>
    </source>
</evidence>
<dbReference type="Proteomes" id="UP001188597">
    <property type="component" value="Unassembled WGS sequence"/>
</dbReference>
<dbReference type="InterPro" id="IPR036322">
    <property type="entry name" value="WD40_repeat_dom_sf"/>
</dbReference>
<dbReference type="AlphaFoldDB" id="A0AA89B030"/>
<accession>A0AA89B030</accession>
<keyword evidence="2" id="KW-1185">Reference proteome</keyword>